<dbReference type="InterPro" id="IPR026444">
    <property type="entry name" value="Secre_tail"/>
</dbReference>
<feature type="domain" description="Secretion system C-terminal sorting" evidence="1">
    <location>
        <begin position="452"/>
        <end position="521"/>
    </location>
</feature>
<comment type="caution">
    <text evidence="2">The sequence shown here is derived from an EMBL/GenBank/DDBJ whole genome shotgun (WGS) entry which is preliminary data.</text>
</comment>
<dbReference type="Gene3D" id="2.60.40.1120">
    <property type="entry name" value="Carboxypeptidase-like, regulatory domain"/>
    <property type="match status" value="1"/>
</dbReference>
<organism evidence="2">
    <name type="scientific">Ignavibacterium album</name>
    <dbReference type="NCBI Taxonomy" id="591197"/>
    <lineage>
        <taxon>Bacteria</taxon>
        <taxon>Pseudomonadati</taxon>
        <taxon>Ignavibacteriota</taxon>
        <taxon>Ignavibacteria</taxon>
        <taxon>Ignavibacteriales</taxon>
        <taxon>Ignavibacteriaceae</taxon>
        <taxon>Ignavibacterium</taxon>
    </lineage>
</organism>
<gene>
    <name evidence="2" type="ORF">ENS56_04915</name>
</gene>
<accession>A0A832G7F7</accession>
<dbReference type="NCBIfam" id="TIGR04183">
    <property type="entry name" value="Por_Secre_tail"/>
    <property type="match status" value="1"/>
</dbReference>
<dbReference type="Pfam" id="PF18962">
    <property type="entry name" value="Por_Secre_tail"/>
    <property type="match status" value="1"/>
</dbReference>
<reference evidence="2" key="1">
    <citation type="journal article" date="2020" name="mSystems">
        <title>Genome- and Community-Level Interaction Insights into Carbon Utilization and Element Cycling Functions of Hydrothermarchaeota in Hydrothermal Sediment.</title>
        <authorList>
            <person name="Zhou Z."/>
            <person name="Liu Y."/>
            <person name="Xu W."/>
            <person name="Pan J."/>
            <person name="Luo Z.H."/>
            <person name="Li M."/>
        </authorList>
    </citation>
    <scope>NUCLEOTIDE SEQUENCE [LARGE SCALE GENOMIC DNA]</scope>
    <source>
        <strain evidence="2">SpSt-500</strain>
    </source>
</reference>
<dbReference type="AlphaFoldDB" id="A0A832G7F7"/>
<evidence type="ECO:0000313" key="2">
    <source>
        <dbReference type="EMBL" id="HGT47352.1"/>
    </source>
</evidence>
<name>A0A832G7F7_9BACT</name>
<dbReference type="SUPFAM" id="SSF49464">
    <property type="entry name" value="Carboxypeptidase regulatory domain-like"/>
    <property type="match status" value="1"/>
</dbReference>
<protein>
    <submittedName>
        <fullName evidence="2">T9SS type A sorting domain-containing protein</fullName>
    </submittedName>
</protein>
<proteinExistence type="predicted"/>
<sequence length="544" mass="60907">MVKISVIIIFICLITNSVSAQPQIRIEPRNVVFENIFNRIDYALLINRGNQPLRVDSLSSANPFYIVSFENGLVTPFFVNPNDTVKITILLSNFYNITVNDTVDTLWFHSNDPESPRDLRIKIDFFDDDDRGICSGIISDEQSNPLADTKIYFLYWGIYIIDSTSTDQNGAYSYLLPKGTYTIAAEKEDYQTIFYGNTSDPYFAYPITIDSGQTINLNLTLPYIGNTGYKISGSLVDSAGGQLVNKGVVVIRKGTHTPTLLKGNAALADSNVFAGFVKSDGSYSITVKDTAYYFVQGFSNYYLPSFYNDEGRPAIYWQDADSIFISQVIYDKNIILVRDSSYGGGKAAGNLISPLFESGNSDGISILAKSLDNGALYSYNFVKQDKSFTVNNLPYGRYQLIAQKIGFPISQSEPFVIDSINQSINGLSIIFNTSSYEEEEFIPDKFILYQNYPNPFNPSTTISWQSPASGRVTIKLFDILGKEIETIVDGYYEAGNHSTFYIINSTLPSGVYFYQLRIRDSSTGSFNERAEKSFVQTKKMLLIK</sequence>
<evidence type="ECO:0000259" key="1">
    <source>
        <dbReference type="Pfam" id="PF18962"/>
    </source>
</evidence>
<dbReference type="InterPro" id="IPR008969">
    <property type="entry name" value="CarboxyPept-like_regulatory"/>
</dbReference>
<dbReference type="EMBL" id="DSVI01000005">
    <property type="protein sequence ID" value="HGT47352.1"/>
    <property type="molecule type" value="Genomic_DNA"/>
</dbReference>